<dbReference type="Gene3D" id="3.30.70.1290">
    <property type="entry name" value="Transposase IS200-like"/>
    <property type="match status" value="1"/>
</dbReference>
<keyword evidence="2" id="KW-1185">Reference proteome</keyword>
<proteinExistence type="predicted"/>
<name>A0ABT7BM24_9CYAN</name>
<evidence type="ECO:0008006" key="3">
    <source>
        <dbReference type="Google" id="ProtNLM"/>
    </source>
</evidence>
<evidence type="ECO:0000313" key="1">
    <source>
        <dbReference type="EMBL" id="MDJ1180125.1"/>
    </source>
</evidence>
<gene>
    <name evidence="1" type="ORF">PJF56_14765</name>
</gene>
<dbReference type="EMBL" id="JAQPOK010000109">
    <property type="protein sequence ID" value="MDJ1180125.1"/>
    <property type="molecule type" value="Genomic_DNA"/>
</dbReference>
<dbReference type="InterPro" id="IPR036515">
    <property type="entry name" value="Transposase_17_sf"/>
</dbReference>
<organism evidence="1 2">
    <name type="scientific">Roseofilum halophilum BLCC-M91</name>
    <dbReference type="NCBI Taxonomy" id="3022259"/>
    <lineage>
        <taxon>Bacteria</taxon>
        <taxon>Bacillati</taxon>
        <taxon>Cyanobacteriota</taxon>
        <taxon>Cyanophyceae</taxon>
        <taxon>Desertifilales</taxon>
        <taxon>Desertifilaceae</taxon>
        <taxon>Roseofilum</taxon>
        <taxon>Roseofilum halophilum</taxon>
    </lineage>
</organism>
<sequence length="60" mass="7217">MPASLFPCDYIHYNPVRHGYCKMPQDWPYSTIHRLMKLGVYPRDWGTTEQIEKPQGFWDD</sequence>
<accession>A0ABT7BM24</accession>
<comment type="caution">
    <text evidence="1">The sequence shown here is derived from an EMBL/GenBank/DDBJ whole genome shotgun (WGS) entry which is preliminary data.</text>
</comment>
<dbReference type="Proteomes" id="UP001231370">
    <property type="component" value="Unassembled WGS sequence"/>
</dbReference>
<protein>
    <recommendedName>
        <fullName evidence="3">Transposase</fullName>
    </recommendedName>
</protein>
<reference evidence="1 2" key="1">
    <citation type="submission" date="2023-01" db="EMBL/GenBank/DDBJ databases">
        <title>Novel diversity within Roseofilum (Cyanobacteria; Desertifilaceae) from marine benthic mats with descriptions of four novel species.</title>
        <authorList>
            <person name="Wang Y."/>
            <person name="Berthold D.E."/>
            <person name="Hu J."/>
            <person name="Lefler F.W."/>
            <person name="Laughinghouse H.D. IV."/>
        </authorList>
    </citation>
    <scope>NUCLEOTIDE SEQUENCE [LARGE SCALE GENOMIC DNA]</scope>
    <source>
        <strain evidence="1 2">BLCC-M91</strain>
    </source>
</reference>
<evidence type="ECO:0000313" key="2">
    <source>
        <dbReference type="Proteomes" id="UP001231370"/>
    </source>
</evidence>